<dbReference type="RefSeq" id="WP_160860724.1">
    <property type="nucleotide sequence ID" value="NZ_WUMK01000007.1"/>
</dbReference>
<organism evidence="2 3">
    <name type="scientific">Shinella kummerowiae</name>
    <dbReference type="NCBI Taxonomy" id="417745"/>
    <lineage>
        <taxon>Bacteria</taxon>
        <taxon>Pseudomonadati</taxon>
        <taxon>Pseudomonadota</taxon>
        <taxon>Alphaproteobacteria</taxon>
        <taxon>Hyphomicrobiales</taxon>
        <taxon>Rhizobiaceae</taxon>
        <taxon>Shinella</taxon>
    </lineage>
</organism>
<evidence type="ECO:0000313" key="3">
    <source>
        <dbReference type="Proteomes" id="UP000435802"/>
    </source>
</evidence>
<feature type="transmembrane region" description="Helical" evidence="1">
    <location>
        <begin position="192"/>
        <end position="213"/>
    </location>
</feature>
<feature type="transmembrane region" description="Helical" evidence="1">
    <location>
        <begin position="128"/>
        <end position="144"/>
    </location>
</feature>
<dbReference type="EMBL" id="WUMK01000007">
    <property type="protein sequence ID" value="MXN47188.1"/>
    <property type="molecule type" value="Genomic_DNA"/>
</dbReference>
<dbReference type="AlphaFoldDB" id="A0A6N8SHQ6"/>
<keyword evidence="1" id="KW-0812">Transmembrane</keyword>
<keyword evidence="3" id="KW-1185">Reference proteome</keyword>
<sequence length="441" mass="49853">MELNNREIATLVWGGVALFFLLLKPYGRSAFAHLLAALTQPLIIKALGIASLWIGLCVFLMHRYGAWEWSNFKTTLLWAVTFAFVTMFDVQKIGRPHFYREILRDIFSATAIVVFVTEFTTFNLLGELVLVPFLFLLGALRAVAASKPEFVWVGKFLDGLAALVGTGMLAYSIWWIAVEFSEFAQRNTALEFAVPIALSLLFFPFLFLFGLWVNYERVFSSFPYSIPDRSLRRYARWRSFFAFRADLEGLDRWCNKLNRTQPTTRGGLNDAIASIKNAKRREKSPVPVDPRDGWSPYAARDFLKDDGLETNAYQDIDDGDWSCSANPLDLDNGLLPNRLGYFLIGDMSAVKRLRLKLYINNPSLAADAETRFRALGDRLLEKAGVTDRASLLELPVDAGRRDSDSGIHVVTLSRENWQGGIKGGYDRVLTIRPKTFEAPDN</sequence>
<dbReference type="OrthoDB" id="1366695at2"/>
<accession>A0A6N8SHQ6</accession>
<keyword evidence="1" id="KW-0472">Membrane</keyword>
<proteinExistence type="predicted"/>
<name>A0A6N8SHQ6_9HYPH</name>
<protein>
    <submittedName>
        <fullName evidence="2">Uncharacterized protein</fullName>
    </submittedName>
</protein>
<dbReference type="Proteomes" id="UP000435802">
    <property type="component" value="Unassembled WGS sequence"/>
</dbReference>
<feature type="transmembrane region" description="Helical" evidence="1">
    <location>
        <begin position="6"/>
        <end position="23"/>
    </location>
</feature>
<keyword evidence="1" id="KW-1133">Transmembrane helix</keyword>
<feature type="transmembrane region" description="Helical" evidence="1">
    <location>
        <begin position="156"/>
        <end position="177"/>
    </location>
</feature>
<evidence type="ECO:0000256" key="1">
    <source>
        <dbReference type="SAM" id="Phobius"/>
    </source>
</evidence>
<comment type="caution">
    <text evidence="2">The sequence shown here is derived from an EMBL/GenBank/DDBJ whole genome shotgun (WGS) entry which is preliminary data.</text>
</comment>
<evidence type="ECO:0000313" key="2">
    <source>
        <dbReference type="EMBL" id="MXN47188.1"/>
    </source>
</evidence>
<gene>
    <name evidence="2" type="ORF">GR138_18485</name>
</gene>
<reference evidence="2 3" key="1">
    <citation type="submission" date="2019-12" db="EMBL/GenBank/DDBJ databases">
        <title>Shinella kummerowiae sp. nov., a symbiotic bacterium isolated from root nodules of the herbal legume Kummerowia stipulacea.</title>
        <authorList>
            <person name="Gao J."/>
        </authorList>
    </citation>
    <scope>NUCLEOTIDE SEQUENCE [LARGE SCALE GENOMIC DNA]</scope>
    <source>
        <strain evidence="2 3">CCBAU 25048</strain>
    </source>
</reference>
<feature type="transmembrane region" description="Helical" evidence="1">
    <location>
        <begin position="74"/>
        <end position="90"/>
    </location>
</feature>
<feature type="transmembrane region" description="Helical" evidence="1">
    <location>
        <begin position="43"/>
        <end position="62"/>
    </location>
</feature>